<dbReference type="AlphaFoldDB" id="A0A1H6BAN4"/>
<evidence type="ECO:0000313" key="3">
    <source>
        <dbReference type="EMBL" id="SEG57604.1"/>
    </source>
</evidence>
<dbReference type="RefSeq" id="WP_103873664.1">
    <property type="nucleotide sequence ID" value="NZ_FNUY01000007.1"/>
</dbReference>
<dbReference type="Proteomes" id="UP000236743">
    <property type="component" value="Unassembled WGS sequence"/>
</dbReference>
<dbReference type="InterPro" id="IPR038375">
    <property type="entry name" value="NDUFAF7_sf"/>
</dbReference>
<dbReference type="Gene3D" id="3.40.50.12710">
    <property type="match status" value="1"/>
</dbReference>
<evidence type="ECO:0000313" key="4">
    <source>
        <dbReference type="Proteomes" id="UP000236743"/>
    </source>
</evidence>
<keyword evidence="2 3" id="KW-0808">Transferase</keyword>
<protein>
    <submittedName>
        <fullName evidence="3">SAM-dependent methyltransferase, MidA family</fullName>
    </submittedName>
</protein>
<dbReference type="EMBL" id="FNUY01000007">
    <property type="protein sequence ID" value="SEG57604.1"/>
    <property type="molecule type" value="Genomic_DNA"/>
</dbReference>
<gene>
    <name evidence="3" type="ORF">SAMN04488115_10740</name>
</gene>
<dbReference type="InterPro" id="IPR003788">
    <property type="entry name" value="NDUFAF7"/>
</dbReference>
<name>A0A1H6BAN4_9HYPH</name>
<proteinExistence type="predicted"/>
<organism evidence="3 4">
    <name type="scientific">Bosea lathyri</name>
    <dbReference type="NCBI Taxonomy" id="1036778"/>
    <lineage>
        <taxon>Bacteria</taxon>
        <taxon>Pseudomonadati</taxon>
        <taxon>Pseudomonadota</taxon>
        <taxon>Alphaproteobacteria</taxon>
        <taxon>Hyphomicrobiales</taxon>
        <taxon>Boseaceae</taxon>
        <taxon>Bosea</taxon>
    </lineage>
</organism>
<reference evidence="3 4" key="1">
    <citation type="submission" date="2016-10" db="EMBL/GenBank/DDBJ databases">
        <authorList>
            <person name="de Groot N.N."/>
        </authorList>
    </citation>
    <scope>NUCLEOTIDE SEQUENCE [LARGE SCALE GENOMIC DNA]</scope>
    <source>
        <strain evidence="3 4">DSM 26656</strain>
    </source>
</reference>
<keyword evidence="4" id="KW-1185">Reference proteome</keyword>
<dbReference type="PANTHER" id="PTHR12049">
    <property type="entry name" value="PROTEIN ARGININE METHYLTRANSFERASE NDUFAF7, MITOCHONDRIAL"/>
    <property type="match status" value="1"/>
</dbReference>
<sequence>MSGLKAELVRLIQDEGPLSISRYMGLCLGHPRHGYYMTRDPFGAQGDFTTAPEISQMFGEMVGLWAASVWQAMGAPAALRLIELGPGRGTLMADVLRAAKVVPGFPAALSVHLVETSPVLREVQSRTLAGKAEPVWHDTIASALDGPAIVLASEFLDALPLDQFVMTPQGWRERLVGLDDRGELAFGLSASDAGLALDAPEGALFEQPAMALDIVAGIARHLAEFGGAGLFIDYGSVRSGFGDTLQAMKSHSFTSPLAEPGEADVTVHVDFARVGQMALRSGAATHGPATQRDFLLRLGLAERAQALSLKADPEQAAAIAAAFDRLIAQEKDEAGAPGMGDLFKVLAISHPRLPPLPGFNLHRLPEQV</sequence>
<accession>A0A1H6BAN4</accession>
<dbReference type="SUPFAM" id="SSF53335">
    <property type="entry name" value="S-adenosyl-L-methionine-dependent methyltransferases"/>
    <property type="match status" value="1"/>
</dbReference>
<dbReference type="GO" id="GO:0035243">
    <property type="term" value="F:protein-arginine omega-N symmetric methyltransferase activity"/>
    <property type="evidence" value="ECO:0007669"/>
    <property type="project" value="TreeGrafter"/>
</dbReference>
<dbReference type="GO" id="GO:0032259">
    <property type="term" value="P:methylation"/>
    <property type="evidence" value="ECO:0007669"/>
    <property type="project" value="UniProtKB-KW"/>
</dbReference>
<evidence type="ECO:0000256" key="2">
    <source>
        <dbReference type="ARBA" id="ARBA00022679"/>
    </source>
</evidence>
<dbReference type="Pfam" id="PF02636">
    <property type="entry name" value="Methyltransf_28"/>
    <property type="match status" value="1"/>
</dbReference>
<dbReference type="PANTHER" id="PTHR12049:SF7">
    <property type="entry name" value="PROTEIN ARGININE METHYLTRANSFERASE NDUFAF7, MITOCHONDRIAL"/>
    <property type="match status" value="1"/>
</dbReference>
<dbReference type="OrthoDB" id="9794208at2"/>
<evidence type="ECO:0000256" key="1">
    <source>
        <dbReference type="ARBA" id="ARBA00022603"/>
    </source>
</evidence>
<keyword evidence="1 3" id="KW-0489">Methyltransferase</keyword>
<dbReference type="InterPro" id="IPR029063">
    <property type="entry name" value="SAM-dependent_MTases_sf"/>
</dbReference>